<dbReference type="GO" id="GO:0005634">
    <property type="term" value="C:nucleus"/>
    <property type="evidence" value="ECO:0007669"/>
    <property type="project" value="InterPro"/>
</dbReference>
<feature type="domain" description="FAM50A/XAP5 C-terminal" evidence="3">
    <location>
        <begin position="296"/>
        <end position="362"/>
    </location>
</feature>
<reference evidence="4" key="1">
    <citation type="journal article" date="2023" name="Nat. Commun.">
        <title>Diploid and tetraploid genomes of Acorus and the evolution of monocots.</title>
        <authorList>
            <person name="Ma L."/>
            <person name="Liu K.W."/>
            <person name="Li Z."/>
            <person name="Hsiao Y.Y."/>
            <person name="Qi Y."/>
            <person name="Fu T."/>
            <person name="Tang G.D."/>
            <person name="Zhang D."/>
            <person name="Sun W.H."/>
            <person name="Liu D.K."/>
            <person name="Li Y."/>
            <person name="Chen G.Z."/>
            <person name="Liu X.D."/>
            <person name="Liao X.Y."/>
            <person name="Jiang Y.T."/>
            <person name="Yu X."/>
            <person name="Hao Y."/>
            <person name="Huang J."/>
            <person name="Zhao X.W."/>
            <person name="Ke S."/>
            <person name="Chen Y.Y."/>
            <person name="Wu W.L."/>
            <person name="Hsu J.L."/>
            <person name="Lin Y.F."/>
            <person name="Huang M.D."/>
            <person name="Li C.Y."/>
            <person name="Huang L."/>
            <person name="Wang Z.W."/>
            <person name="Zhao X."/>
            <person name="Zhong W.Y."/>
            <person name="Peng D.H."/>
            <person name="Ahmad S."/>
            <person name="Lan S."/>
            <person name="Zhang J.S."/>
            <person name="Tsai W.C."/>
            <person name="Van de Peer Y."/>
            <person name="Liu Z.J."/>
        </authorList>
    </citation>
    <scope>NUCLEOTIDE SEQUENCE</scope>
    <source>
        <strain evidence="4">SCP</strain>
    </source>
</reference>
<comment type="caution">
    <text evidence="4">The sequence shown here is derived from an EMBL/GenBank/DDBJ whole genome shotgun (WGS) entry which is preliminary data.</text>
</comment>
<keyword evidence="2" id="KW-1133">Transmembrane helix</keyword>
<feature type="domain" description="FAM50A/XAP5 C-terminal" evidence="3">
    <location>
        <begin position="201"/>
        <end position="264"/>
    </location>
</feature>
<dbReference type="GO" id="GO:0006325">
    <property type="term" value="P:chromatin organization"/>
    <property type="evidence" value="ECO:0007669"/>
    <property type="project" value="TreeGrafter"/>
</dbReference>
<dbReference type="PANTHER" id="PTHR12722">
    <property type="entry name" value="XAP-5 PROTEIN-RELATED"/>
    <property type="match status" value="1"/>
</dbReference>
<feature type="compositionally biased region" description="Acidic residues" evidence="1">
    <location>
        <begin position="136"/>
        <end position="147"/>
    </location>
</feature>
<dbReference type="AlphaFoldDB" id="A0AAV9B8S7"/>
<evidence type="ECO:0000313" key="5">
    <source>
        <dbReference type="Proteomes" id="UP001179952"/>
    </source>
</evidence>
<gene>
    <name evidence="4" type="ORF">QJS04_geneDACA009579</name>
</gene>
<feature type="region of interest" description="Disordered" evidence="1">
    <location>
        <begin position="19"/>
        <end position="61"/>
    </location>
</feature>
<evidence type="ECO:0000313" key="4">
    <source>
        <dbReference type="EMBL" id="KAK1272755.1"/>
    </source>
</evidence>
<dbReference type="InterPro" id="IPR007005">
    <property type="entry name" value="XAP5"/>
</dbReference>
<feature type="compositionally biased region" description="Polar residues" evidence="1">
    <location>
        <begin position="38"/>
        <end position="58"/>
    </location>
</feature>
<dbReference type="Pfam" id="PF04921">
    <property type="entry name" value="XAP5"/>
    <property type="match status" value="2"/>
</dbReference>
<keyword evidence="2" id="KW-0812">Transmembrane</keyword>
<evidence type="ECO:0000259" key="3">
    <source>
        <dbReference type="Pfam" id="PF04921"/>
    </source>
</evidence>
<evidence type="ECO:0000256" key="2">
    <source>
        <dbReference type="SAM" id="Phobius"/>
    </source>
</evidence>
<feature type="transmembrane region" description="Helical" evidence="2">
    <location>
        <begin position="848"/>
        <end position="866"/>
    </location>
</feature>
<feature type="compositionally biased region" description="Basic and acidic residues" evidence="1">
    <location>
        <begin position="19"/>
        <end position="37"/>
    </location>
</feature>
<name>A0AAV9B8S7_ACOGR</name>
<keyword evidence="2" id="KW-0472">Membrane</keyword>
<sequence length="992" mass="112531">MAGMGDGYVGTAQDAVRIRRLEKQRESERRKIQELKNKSASSKSQSGLLQFGSGTSEALPNPPPLSIIILETAFKKETVGLVTREQYVEKRVNIRNKIEEEEKEKLQKLQQEEEELLLQKRKKRKTRGNSRLSFADEIEDGSEEEGSGNESSKFINGKLGKDPTVETSFLPDSEREAEEQAERERLARQWQREQEQIRNEPLEITYSYWDGTGHRRVIQVRKGDSIGEFLRAVQQQLAPEFREIRTTSVENLLYVKEDLIIPHVSLNSKLGNFDAALYGFIRTYSQIFFLSPYADQQHSFYELIINKARGKSGPLFHFDVHEDVRTIADATIEKDESHAGKVVERHWYEKNKHIFPASRWEPVQILADHITVLFFLPQIYDQTKKWERSNGYNLETWAFRFVLGLKIRVMEKPCSEILGGMTLGFPFLRLSLEPFDKTHQINGSAGLIIVRIVHACKPQLSSATSFEELRSFIKIKKLLRFRISSFSCIASTTSIDGENQGFPPLLRVPLPRRLPLRPRCQADPDVEVAEPADGDLGIVGDDFQDIGDGAFSPAPGIDTVCIFPKNAARVVTAGEETELLVGMNNEGESPLNIIALRATLHLPFDHHYLVQNLTVQLEFHAKTNIFFNVWHHYLVNIVSGGFDGYVCYRLASWCVNLSSLFFIFLSSKVYWDKRFHIKYGIRSVQTSADYVLDPLFLQPTMNTLSIVITHQKSSFFLSHCCIESVCLEYLSCISSPYSSGSVICLALKCIGVGVTLLLMVQKTMEWVVGWPIPWSCHVNSEFYNASVPLSAQATFPYIFAVSKFLQPGTFDLVGTIVYEIDQQPYQNVFYNGTIEVVEAGGFLSMESVFLLLLGVALLAFCGLWVYGQIQQLSKGVDHLTTIAASCNGCLVFVKRATYSPSLVEFCPISFKCLLSYVNFWLYYCLVSENGIKQLKFSSFVHLSIMLYDYVCQKTKRSQKVEVGTGTTDRSMDEWLEGTAYAQSLSNKSKKKK</sequence>
<dbReference type="EMBL" id="JAUJYN010000004">
    <property type="protein sequence ID" value="KAK1272755.1"/>
    <property type="molecule type" value="Genomic_DNA"/>
</dbReference>
<feature type="region of interest" description="Disordered" evidence="1">
    <location>
        <begin position="128"/>
        <end position="187"/>
    </location>
</feature>
<feature type="compositionally biased region" description="Basic and acidic residues" evidence="1">
    <location>
        <begin position="172"/>
        <end position="187"/>
    </location>
</feature>
<reference evidence="4" key="2">
    <citation type="submission" date="2023-06" db="EMBL/GenBank/DDBJ databases">
        <authorList>
            <person name="Ma L."/>
            <person name="Liu K.-W."/>
            <person name="Li Z."/>
            <person name="Hsiao Y.-Y."/>
            <person name="Qi Y."/>
            <person name="Fu T."/>
            <person name="Tang G."/>
            <person name="Zhang D."/>
            <person name="Sun W.-H."/>
            <person name="Liu D.-K."/>
            <person name="Li Y."/>
            <person name="Chen G.-Z."/>
            <person name="Liu X.-D."/>
            <person name="Liao X.-Y."/>
            <person name="Jiang Y.-T."/>
            <person name="Yu X."/>
            <person name="Hao Y."/>
            <person name="Huang J."/>
            <person name="Zhao X.-W."/>
            <person name="Ke S."/>
            <person name="Chen Y.-Y."/>
            <person name="Wu W.-L."/>
            <person name="Hsu J.-L."/>
            <person name="Lin Y.-F."/>
            <person name="Huang M.-D."/>
            <person name="Li C.-Y."/>
            <person name="Huang L."/>
            <person name="Wang Z.-W."/>
            <person name="Zhao X."/>
            <person name="Zhong W.-Y."/>
            <person name="Peng D.-H."/>
            <person name="Ahmad S."/>
            <person name="Lan S."/>
            <person name="Zhang J.-S."/>
            <person name="Tsai W.-C."/>
            <person name="Van De Peer Y."/>
            <person name="Liu Z.-J."/>
        </authorList>
    </citation>
    <scope>NUCLEOTIDE SEQUENCE</scope>
    <source>
        <strain evidence="4">SCP</strain>
        <tissue evidence="4">Leaves</tissue>
    </source>
</reference>
<keyword evidence="5" id="KW-1185">Reference proteome</keyword>
<protein>
    <submittedName>
        <fullName evidence="4">Protein XAP5 CIRCADIAN TIMEKEEPER</fullName>
    </submittedName>
</protein>
<proteinExistence type="predicted"/>
<organism evidence="4 5">
    <name type="scientific">Acorus gramineus</name>
    <name type="common">Dwarf sweet flag</name>
    <dbReference type="NCBI Taxonomy" id="55184"/>
    <lineage>
        <taxon>Eukaryota</taxon>
        <taxon>Viridiplantae</taxon>
        <taxon>Streptophyta</taxon>
        <taxon>Embryophyta</taxon>
        <taxon>Tracheophyta</taxon>
        <taxon>Spermatophyta</taxon>
        <taxon>Magnoliopsida</taxon>
        <taxon>Liliopsida</taxon>
        <taxon>Acoraceae</taxon>
        <taxon>Acorus</taxon>
    </lineage>
</organism>
<dbReference type="InterPro" id="IPR048337">
    <property type="entry name" value="FAM50A/XAP5_C"/>
</dbReference>
<dbReference type="Proteomes" id="UP001179952">
    <property type="component" value="Unassembled WGS sequence"/>
</dbReference>
<accession>A0AAV9B8S7</accession>
<dbReference type="PANTHER" id="PTHR12722:SF0">
    <property type="entry name" value="PROTEIN FAM50A"/>
    <property type="match status" value="1"/>
</dbReference>
<evidence type="ECO:0000256" key="1">
    <source>
        <dbReference type="SAM" id="MobiDB-lite"/>
    </source>
</evidence>